<comment type="cofactor">
    <cofactor evidence="1">
        <name>heme</name>
        <dbReference type="ChEBI" id="CHEBI:30413"/>
    </cofactor>
</comment>
<dbReference type="SUPFAM" id="SSF48264">
    <property type="entry name" value="Cytochrome P450"/>
    <property type="match status" value="1"/>
</dbReference>
<evidence type="ECO:0000256" key="2">
    <source>
        <dbReference type="ARBA" id="ARBA00010617"/>
    </source>
</evidence>
<dbReference type="PROSITE" id="PS00086">
    <property type="entry name" value="CYTOCHROME_P450"/>
    <property type="match status" value="1"/>
</dbReference>
<keyword evidence="3" id="KW-0503">Monooxygenase</keyword>
<evidence type="ECO:0000313" key="4">
    <source>
        <dbReference type="EMBL" id="MFB9470343.1"/>
    </source>
</evidence>
<dbReference type="InterPro" id="IPR002397">
    <property type="entry name" value="Cyt_P450_B"/>
</dbReference>
<protein>
    <submittedName>
        <fullName evidence="4">Cytochrome P450</fullName>
    </submittedName>
</protein>
<dbReference type="InterPro" id="IPR036396">
    <property type="entry name" value="Cyt_P450_sf"/>
</dbReference>
<reference evidence="4 5" key="1">
    <citation type="submission" date="2024-09" db="EMBL/GenBank/DDBJ databases">
        <authorList>
            <person name="Sun Q."/>
            <person name="Mori K."/>
        </authorList>
    </citation>
    <scope>NUCLEOTIDE SEQUENCE [LARGE SCALE GENOMIC DNA]</scope>
    <source>
        <strain evidence="4 5">JCM 3324</strain>
    </source>
</reference>
<dbReference type="PRINTS" id="PR00359">
    <property type="entry name" value="BP450"/>
</dbReference>
<dbReference type="EMBL" id="JBHMCF010000011">
    <property type="protein sequence ID" value="MFB9470343.1"/>
    <property type="molecule type" value="Genomic_DNA"/>
</dbReference>
<keyword evidence="5" id="KW-1185">Reference proteome</keyword>
<comment type="similarity">
    <text evidence="2 3">Belongs to the cytochrome P450 family.</text>
</comment>
<dbReference type="PANTHER" id="PTHR24305">
    <property type="entry name" value="CYTOCHROME P450"/>
    <property type="match status" value="1"/>
</dbReference>
<keyword evidence="3" id="KW-0560">Oxidoreductase</keyword>
<dbReference type="InterPro" id="IPR017972">
    <property type="entry name" value="Cyt_P450_CS"/>
</dbReference>
<dbReference type="RefSeq" id="WP_379483152.1">
    <property type="nucleotide sequence ID" value="NZ_JBHMCF010000011.1"/>
</dbReference>
<dbReference type="Proteomes" id="UP001589568">
    <property type="component" value="Unassembled WGS sequence"/>
</dbReference>
<evidence type="ECO:0000256" key="3">
    <source>
        <dbReference type="RuleBase" id="RU000461"/>
    </source>
</evidence>
<name>A0ABV5NJ86_9ACTN</name>
<evidence type="ECO:0000256" key="1">
    <source>
        <dbReference type="ARBA" id="ARBA00001971"/>
    </source>
</evidence>
<organism evidence="4 5">
    <name type="scientific">Nonomuraea salmonea</name>
    <dbReference type="NCBI Taxonomy" id="46181"/>
    <lineage>
        <taxon>Bacteria</taxon>
        <taxon>Bacillati</taxon>
        <taxon>Actinomycetota</taxon>
        <taxon>Actinomycetes</taxon>
        <taxon>Streptosporangiales</taxon>
        <taxon>Streptosporangiaceae</taxon>
        <taxon>Nonomuraea</taxon>
    </lineage>
</organism>
<accession>A0ABV5NJ86</accession>
<dbReference type="Pfam" id="PF00067">
    <property type="entry name" value="p450"/>
    <property type="match status" value="1"/>
</dbReference>
<dbReference type="Gene3D" id="1.10.630.10">
    <property type="entry name" value="Cytochrome P450"/>
    <property type="match status" value="1"/>
</dbReference>
<evidence type="ECO:0000313" key="5">
    <source>
        <dbReference type="Proteomes" id="UP001589568"/>
    </source>
</evidence>
<keyword evidence="3" id="KW-0349">Heme</keyword>
<gene>
    <name evidence="4" type="ORF">ACFFR3_12560</name>
</gene>
<dbReference type="PANTHER" id="PTHR24305:SF166">
    <property type="entry name" value="CYTOCHROME P450 12A4, MITOCHONDRIAL-RELATED"/>
    <property type="match status" value="1"/>
</dbReference>
<dbReference type="InterPro" id="IPR001128">
    <property type="entry name" value="Cyt_P450"/>
</dbReference>
<dbReference type="PRINTS" id="PR00385">
    <property type="entry name" value="P450"/>
</dbReference>
<proteinExistence type="inferred from homology"/>
<keyword evidence="3" id="KW-0479">Metal-binding</keyword>
<dbReference type="InterPro" id="IPR050121">
    <property type="entry name" value="Cytochrome_P450_monoxygenase"/>
</dbReference>
<sequence>MGSGVLPAALLTGDGVVERRLRRTGGMSGLWFPGIGRAVLVSDPALVRAVMRAPAGVVAAGPANRVQEPVIGPSGLARLEGAEHREIRTLMAPSVRDRVPERLRAATERLALRAAARCPSGVPFPLRPLLHGALMEAVLELTMGLSPERQRAWRVPLRELFRRADSYEITVRYALRHVGALDWWPSYHRAKDACDRLIHAEIDRRRDGDEGDDLLGALLRARDDDDLPLPRSVVRDQVMSMIAGARTTTANGLAWVFERVVRHPEVLRRVTGESELGEGDAYASAVTYEALRVRPPVAFFGRVVRRPFELGGRLLSPGTTIIVHLRTLHHDPALYPGAATFRPERWLDGRPAGYGWMPFGGGAHTCLGDRLAMVQMRTFLQVFTRELALSPAWPGDEPVRWKAVSNSPGAGCRVIARPR</sequence>
<keyword evidence="3" id="KW-0408">Iron</keyword>
<comment type="caution">
    <text evidence="4">The sequence shown here is derived from an EMBL/GenBank/DDBJ whole genome shotgun (WGS) entry which is preliminary data.</text>
</comment>